<evidence type="ECO:0000313" key="2">
    <source>
        <dbReference type="EMBL" id="KAG8186939.1"/>
    </source>
</evidence>
<comment type="caution">
    <text evidence="2">The sequence shown here is derived from an EMBL/GenBank/DDBJ whole genome shotgun (WGS) entry which is preliminary data.</text>
</comment>
<evidence type="ECO:0000256" key="1">
    <source>
        <dbReference type="SAM" id="MobiDB-lite"/>
    </source>
</evidence>
<dbReference type="AlphaFoldDB" id="A0AAV6UT40"/>
<dbReference type="EMBL" id="JAFNEN010000283">
    <property type="protein sequence ID" value="KAG8186939.1"/>
    <property type="molecule type" value="Genomic_DNA"/>
</dbReference>
<sequence length="180" mass="19789">MSNSWNARTDSDSISSTGRIRNSSGCVRANQSNFLVFPADVLWTHRTRLLNFVVFEGSMTAGKGEIKSQKDIYGVNVGFGSASFRSENLGVKRRGKGWEKGLQRRYGYPGSTFGKASTRLVVFQKSDASMEVLSFEKNRGGIWGKSIKIPSSIELPDSPPLEPEPTIGVTFGGVFYTFCI</sequence>
<name>A0AAV6UT40_9ARAC</name>
<dbReference type="Proteomes" id="UP000827092">
    <property type="component" value="Unassembled WGS sequence"/>
</dbReference>
<evidence type="ECO:0000313" key="3">
    <source>
        <dbReference type="Proteomes" id="UP000827092"/>
    </source>
</evidence>
<proteinExistence type="predicted"/>
<gene>
    <name evidence="2" type="ORF">JTE90_028238</name>
</gene>
<protein>
    <submittedName>
        <fullName evidence="2">Uncharacterized protein</fullName>
    </submittedName>
</protein>
<organism evidence="2 3">
    <name type="scientific">Oedothorax gibbosus</name>
    <dbReference type="NCBI Taxonomy" id="931172"/>
    <lineage>
        <taxon>Eukaryota</taxon>
        <taxon>Metazoa</taxon>
        <taxon>Ecdysozoa</taxon>
        <taxon>Arthropoda</taxon>
        <taxon>Chelicerata</taxon>
        <taxon>Arachnida</taxon>
        <taxon>Araneae</taxon>
        <taxon>Araneomorphae</taxon>
        <taxon>Entelegynae</taxon>
        <taxon>Araneoidea</taxon>
        <taxon>Linyphiidae</taxon>
        <taxon>Erigoninae</taxon>
        <taxon>Oedothorax</taxon>
    </lineage>
</organism>
<accession>A0AAV6UT40</accession>
<feature type="region of interest" description="Disordered" evidence="1">
    <location>
        <begin position="1"/>
        <end position="20"/>
    </location>
</feature>
<keyword evidence="3" id="KW-1185">Reference proteome</keyword>
<reference evidence="2 3" key="1">
    <citation type="journal article" date="2022" name="Nat. Ecol. Evol.">
        <title>A masculinizing supergene underlies an exaggerated male reproductive morph in a spider.</title>
        <authorList>
            <person name="Hendrickx F."/>
            <person name="De Corte Z."/>
            <person name="Sonet G."/>
            <person name="Van Belleghem S.M."/>
            <person name="Kostlbacher S."/>
            <person name="Vangestel C."/>
        </authorList>
    </citation>
    <scope>NUCLEOTIDE SEQUENCE [LARGE SCALE GENOMIC DNA]</scope>
    <source>
        <strain evidence="2">W744_W776</strain>
    </source>
</reference>